<evidence type="ECO:0000256" key="5">
    <source>
        <dbReference type="ARBA" id="ARBA00023001"/>
    </source>
</evidence>
<dbReference type="PaxDb" id="2903-EOD18287"/>
<organism evidence="10 11">
    <name type="scientific">Emiliania huxleyi (strain CCMP1516)</name>
    <dbReference type="NCBI Taxonomy" id="280463"/>
    <lineage>
        <taxon>Eukaryota</taxon>
        <taxon>Haptista</taxon>
        <taxon>Haptophyta</taxon>
        <taxon>Prymnesiophyceae</taxon>
        <taxon>Isochrysidales</taxon>
        <taxon>Noelaerhabdaceae</taxon>
        <taxon>Emiliania</taxon>
    </lineage>
</organism>
<dbReference type="PRINTS" id="PR00734">
    <property type="entry name" value="GLHYDRLASE7"/>
</dbReference>
<dbReference type="SMR" id="A0A0D3J452"/>
<sequence length="457" mass="49925">MRFVLLLSATAVAQKIGTLVNEQHPTIDFYECTEQACTSSPKPITLDANWRWYHDGTGSSNCFNDHFECGTPAECTRDCELEGISLSEYESTYGITAAGSELSLKFVTDHQYGTNVGSRTYLMNDDNSYYMFKLKNAEFTFDVDVSTLQCGMNGALYFVEMPEDGGLGAFPSNTAGANLGTGYCDAQCPHDIKYIHGETNSEGWTSGESGGRYGACCVEMDIWEANSFATAYTPHSCDTTKPDTDRYYRCDGEVDCGDGENRYNGVCDKNGCDFQPYRHGNTSFYGPGSSFRVDTTKKMTVVTQFITDDGTDDGTLSEIRRFYVQDGVVVQNPTVTKVGSPHDSITEGFCDAAAEWAADGTNFLEKGGMESMDIAHETGMVLVMSLWDDETVNMKWLDSDFGDPPSNLRGPCPGDETSTPEYVRENYPNSFVKFSNISAAATSSAGPGAQQTTATLT</sequence>
<dbReference type="SUPFAM" id="SSF49899">
    <property type="entry name" value="Concanavalin A-like lectins/glucanases"/>
    <property type="match status" value="1"/>
</dbReference>
<reference evidence="11" key="1">
    <citation type="journal article" date="2013" name="Nature">
        <title>Pan genome of the phytoplankton Emiliania underpins its global distribution.</title>
        <authorList>
            <person name="Read B.A."/>
            <person name="Kegel J."/>
            <person name="Klute M.J."/>
            <person name="Kuo A."/>
            <person name="Lefebvre S.C."/>
            <person name="Maumus F."/>
            <person name="Mayer C."/>
            <person name="Miller J."/>
            <person name="Monier A."/>
            <person name="Salamov A."/>
            <person name="Young J."/>
            <person name="Aguilar M."/>
            <person name="Claverie J.M."/>
            <person name="Frickenhaus S."/>
            <person name="Gonzalez K."/>
            <person name="Herman E.K."/>
            <person name="Lin Y.C."/>
            <person name="Napier J."/>
            <person name="Ogata H."/>
            <person name="Sarno A.F."/>
            <person name="Shmutz J."/>
            <person name="Schroeder D."/>
            <person name="de Vargas C."/>
            <person name="Verret F."/>
            <person name="von Dassow P."/>
            <person name="Valentin K."/>
            <person name="Van de Peer Y."/>
            <person name="Wheeler G."/>
            <person name="Dacks J.B."/>
            <person name="Delwiche C.F."/>
            <person name="Dyhrman S.T."/>
            <person name="Glockner G."/>
            <person name="John U."/>
            <person name="Richards T."/>
            <person name="Worden A.Z."/>
            <person name="Zhang X."/>
            <person name="Grigoriev I.V."/>
            <person name="Allen A.E."/>
            <person name="Bidle K."/>
            <person name="Borodovsky M."/>
            <person name="Bowler C."/>
            <person name="Brownlee C."/>
            <person name="Cock J.M."/>
            <person name="Elias M."/>
            <person name="Gladyshev V.N."/>
            <person name="Groth M."/>
            <person name="Guda C."/>
            <person name="Hadaegh A."/>
            <person name="Iglesias-Rodriguez M.D."/>
            <person name="Jenkins J."/>
            <person name="Jones B.M."/>
            <person name="Lawson T."/>
            <person name="Leese F."/>
            <person name="Lindquist E."/>
            <person name="Lobanov A."/>
            <person name="Lomsadze A."/>
            <person name="Malik S.B."/>
            <person name="Marsh M.E."/>
            <person name="Mackinder L."/>
            <person name="Mock T."/>
            <person name="Mueller-Roeber B."/>
            <person name="Pagarete A."/>
            <person name="Parker M."/>
            <person name="Probert I."/>
            <person name="Quesneville H."/>
            <person name="Raines C."/>
            <person name="Rensing S.A."/>
            <person name="Riano-Pachon D.M."/>
            <person name="Richier S."/>
            <person name="Rokitta S."/>
            <person name="Shiraiwa Y."/>
            <person name="Soanes D.M."/>
            <person name="van der Giezen M."/>
            <person name="Wahlund T.M."/>
            <person name="Williams B."/>
            <person name="Wilson W."/>
            <person name="Wolfe G."/>
            <person name="Wurch L.L."/>
        </authorList>
    </citation>
    <scope>NUCLEOTIDE SEQUENCE</scope>
</reference>
<dbReference type="InterPro" id="IPR013320">
    <property type="entry name" value="ConA-like_dom_sf"/>
</dbReference>
<dbReference type="EC" id="3.2.1.4" evidence="3"/>
<dbReference type="GeneID" id="19046288"/>
<evidence type="ECO:0000313" key="10">
    <source>
        <dbReference type="EnsemblProtists" id="EOD18287"/>
    </source>
</evidence>
<evidence type="ECO:0000256" key="2">
    <source>
        <dbReference type="ARBA" id="ARBA00006044"/>
    </source>
</evidence>
<reference evidence="10" key="2">
    <citation type="submission" date="2024-10" db="UniProtKB">
        <authorList>
            <consortium name="EnsemblProtists"/>
        </authorList>
    </citation>
    <scope>IDENTIFICATION</scope>
</reference>
<dbReference type="EnsemblProtists" id="EOD18287">
    <property type="protein sequence ID" value="EOD18287"/>
    <property type="gene ID" value="EMIHUDRAFT_448008"/>
</dbReference>
<evidence type="ECO:0000256" key="1">
    <source>
        <dbReference type="ARBA" id="ARBA00000966"/>
    </source>
</evidence>
<dbReference type="InterPro" id="IPR037019">
    <property type="entry name" value="Glyco_hydro_7_sf"/>
</dbReference>
<comment type="similarity">
    <text evidence="2">Belongs to the glycosyl hydrolase 7 (cellulase C) family.</text>
</comment>
<name>A0A0D3J452_EMIH1</name>
<comment type="catalytic activity">
    <reaction evidence="1">
        <text>Endohydrolysis of (1-&gt;4)-beta-D-glucosidic linkages in cellulose, lichenin and cereal beta-D-glucans.</text>
        <dbReference type="EC" id="3.2.1.4"/>
    </reaction>
</comment>
<evidence type="ECO:0000256" key="9">
    <source>
        <dbReference type="ARBA" id="ARBA00023326"/>
    </source>
</evidence>
<dbReference type="STRING" id="2903.R1C7R5"/>
<keyword evidence="4" id="KW-0378">Hydrolase</keyword>
<dbReference type="eggNOG" id="ENOG502QPHV">
    <property type="taxonomic scope" value="Eukaryota"/>
</dbReference>
<protein>
    <recommendedName>
        <fullName evidence="3">cellulase</fullName>
        <ecNumber evidence="3">3.2.1.4</ecNumber>
    </recommendedName>
</protein>
<dbReference type="AlphaFoldDB" id="A0A0D3J452"/>
<keyword evidence="6" id="KW-0325">Glycoprotein</keyword>
<keyword evidence="7" id="KW-0119">Carbohydrate metabolism</keyword>
<dbReference type="Proteomes" id="UP000013827">
    <property type="component" value="Unassembled WGS sequence"/>
</dbReference>
<evidence type="ECO:0000256" key="3">
    <source>
        <dbReference type="ARBA" id="ARBA00012601"/>
    </source>
</evidence>
<keyword evidence="8" id="KW-0326">Glycosidase</keyword>
<dbReference type="RefSeq" id="XP_005770716.1">
    <property type="nucleotide sequence ID" value="XM_005770659.1"/>
</dbReference>
<dbReference type="OMA" id="CGFNGAL"/>
<proteinExistence type="inferred from homology"/>
<dbReference type="HOGENOM" id="CLU_020817_3_2_1"/>
<dbReference type="GO" id="GO:0030245">
    <property type="term" value="P:cellulose catabolic process"/>
    <property type="evidence" value="ECO:0007669"/>
    <property type="project" value="UniProtKB-KW"/>
</dbReference>
<keyword evidence="11" id="KW-1185">Reference proteome</keyword>
<keyword evidence="5" id="KW-0136">Cellulose degradation</keyword>
<dbReference type="KEGG" id="ehx:EMIHUDRAFT_448008"/>
<dbReference type="CDD" id="cd07999">
    <property type="entry name" value="GH7_CBH_EG"/>
    <property type="match status" value="1"/>
</dbReference>
<evidence type="ECO:0000256" key="7">
    <source>
        <dbReference type="ARBA" id="ARBA00023277"/>
    </source>
</evidence>
<dbReference type="Gene3D" id="2.70.100.10">
    <property type="entry name" value="Glycoside hydrolase, family 7, domain"/>
    <property type="match status" value="1"/>
</dbReference>
<evidence type="ECO:0000256" key="4">
    <source>
        <dbReference type="ARBA" id="ARBA00022801"/>
    </source>
</evidence>
<dbReference type="PANTHER" id="PTHR33753:SF1">
    <property type="entry name" value="ENDO-BETA-1,4-GLUCANASE CELB"/>
    <property type="match status" value="1"/>
</dbReference>
<dbReference type="PANTHER" id="PTHR33753">
    <property type="entry name" value="1,4-BETA-D-GLUCAN CELLOBIOHYDROLASE B"/>
    <property type="match status" value="1"/>
</dbReference>
<evidence type="ECO:0000313" key="11">
    <source>
        <dbReference type="Proteomes" id="UP000013827"/>
    </source>
</evidence>
<keyword evidence="9" id="KW-0624">Polysaccharide degradation</keyword>
<dbReference type="Pfam" id="PF00840">
    <property type="entry name" value="Glyco_hydro_7"/>
    <property type="match status" value="1"/>
</dbReference>
<dbReference type="GO" id="GO:0008810">
    <property type="term" value="F:cellulase activity"/>
    <property type="evidence" value="ECO:0007669"/>
    <property type="project" value="UniProtKB-EC"/>
</dbReference>
<evidence type="ECO:0000256" key="6">
    <source>
        <dbReference type="ARBA" id="ARBA00023180"/>
    </source>
</evidence>
<accession>A0A0D3J452</accession>
<dbReference type="InterPro" id="IPR001722">
    <property type="entry name" value="Glyco_hydro_7"/>
</dbReference>
<evidence type="ECO:0000256" key="8">
    <source>
        <dbReference type="ARBA" id="ARBA00023295"/>
    </source>
</evidence>